<reference evidence="2 3" key="1">
    <citation type="submission" date="2020-05" db="EMBL/GenBank/DDBJ databases">
        <title>MicrobeNet Type strains.</title>
        <authorList>
            <person name="Nicholson A.C."/>
        </authorList>
    </citation>
    <scope>NUCLEOTIDE SEQUENCE [LARGE SCALE GENOMIC DNA]</scope>
    <source>
        <strain evidence="2 3">JCM 3224</strain>
    </source>
</reference>
<dbReference type="EMBL" id="JABELX010000001">
    <property type="protein sequence ID" value="NNH68845.1"/>
    <property type="molecule type" value="Genomic_DNA"/>
</dbReference>
<feature type="domain" description="Amine oxidase" evidence="1">
    <location>
        <begin position="14"/>
        <end position="428"/>
    </location>
</feature>
<dbReference type="InterPro" id="IPR036188">
    <property type="entry name" value="FAD/NAD-bd_sf"/>
</dbReference>
<dbReference type="GO" id="GO:0016491">
    <property type="term" value="F:oxidoreductase activity"/>
    <property type="evidence" value="ECO:0007669"/>
    <property type="project" value="InterPro"/>
</dbReference>
<dbReference type="InterPro" id="IPR002937">
    <property type="entry name" value="Amino_oxidase"/>
</dbReference>
<organism evidence="2 3">
    <name type="scientific">Nocardia uniformis</name>
    <dbReference type="NCBI Taxonomy" id="53432"/>
    <lineage>
        <taxon>Bacteria</taxon>
        <taxon>Bacillati</taxon>
        <taxon>Actinomycetota</taxon>
        <taxon>Actinomycetes</taxon>
        <taxon>Mycobacteriales</taxon>
        <taxon>Nocardiaceae</taxon>
        <taxon>Nocardia</taxon>
    </lineage>
</organism>
<evidence type="ECO:0000259" key="1">
    <source>
        <dbReference type="Pfam" id="PF01593"/>
    </source>
</evidence>
<protein>
    <submittedName>
        <fullName evidence="2">NAD(P)-binding protein</fullName>
    </submittedName>
</protein>
<dbReference type="PANTHER" id="PTHR42923">
    <property type="entry name" value="PROTOPORPHYRINOGEN OXIDASE"/>
    <property type="match status" value="1"/>
</dbReference>
<dbReference type="RefSeq" id="WP_067527626.1">
    <property type="nucleotide sequence ID" value="NZ_JABELX010000001.1"/>
</dbReference>
<evidence type="ECO:0000313" key="3">
    <source>
        <dbReference type="Proteomes" id="UP000586827"/>
    </source>
</evidence>
<accession>A0A849BXK4</accession>
<sequence>MAEAGRVAVVGAGISGLGAADRLRRAGHPVEIIECGTVPGGRCGAGILDGRPITVGGRMIGAKYTALREFLADLGSFDLEPARMRLTRLIDGDLVTLDHRDPAGTLRYLVGAGAAAPDVVKFSYLSRRARGERGLLAPGYFSKLAASGDRKPLSDHFDPVVTRTLLTPMTIWMHGAEPDEVHLGSFGMVLATMLDEFEQLTDGIQPVVAELVRSGVVLRTGTWATRLLVRNGRVRGLTLSENGGPPVDRLYSAVVLALPAPAAVELAADEFPALAKLLAQVRYLPAAAAVVEYDRDVFAPDIGGIAFDNGPCRMVDPYGVTRRDTVRYTFTGRAARPLPTAAVLDTWLGRAERLLFAGFGLGAIRRRGVVRRGWTAGYCAYLPFHLEFTGRLRHELAACGRLALAGDYLLGTSMEACFRSGVEAASAVTAELA</sequence>
<dbReference type="Proteomes" id="UP000586827">
    <property type="component" value="Unassembled WGS sequence"/>
</dbReference>
<proteinExistence type="predicted"/>
<gene>
    <name evidence="2" type="ORF">HLB23_02965</name>
</gene>
<dbReference type="Gene3D" id="3.50.50.60">
    <property type="entry name" value="FAD/NAD(P)-binding domain"/>
    <property type="match status" value="2"/>
</dbReference>
<comment type="caution">
    <text evidence="2">The sequence shown here is derived from an EMBL/GenBank/DDBJ whole genome shotgun (WGS) entry which is preliminary data.</text>
</comment>
<dbReference type="InterPro" id="IPR050464">
    <property type="entry name" value="Zeta_carotene_desat/Oxidored"/>
</dbReference>
<dbReference type="Pfam" id="PF01593">
    <property type="entry name" value="Amino_oxidase"/>
    <property type="match status" value="1"/>
</dbReference>
<evidence type="ECO:0000313" key="2">
    <source>
        <dbReference type="EMBL" id="NNH68845.1"/>
    </source>
</evidence>
<keyword evidence="3" id="KW-1185">Reference proteome</keyword>
<dbReference type="SUPFAM" id="SSF51905">
    <property type="entry name" value="FAD/NAD(P)-binding domain"/>
    <property type="match status" value="1"/>
</dbReference>
<dbReference type="AlphaFoldDB" id="A0A849BXK4"/>
<name>A0A849BXK4_9NOCA</name>